<evidence type="ECO:0000256" key="1">
    <source>
        <dbReference type="ARBA" id="ARBA00004651"/>
    </source>
</evidence>
<reference evidence="10 11" key="1">
    <citation type="submission" date="2020-07" db="EMBL/GenBank/DDBJ databases">
        <title>Sequencing the genomes of 1000 actinobacteria strains.</title>
        <authorList>
            <person name="Klenk H.-P."/>
        </authorList>
    </citation>
    <scope>NUCLEOTIDE SEQUENCE [LARGE SCALE GENOMIC DNA]</scope>
    <source>
        <strain evidence="10 11">DSM 26154</strain>
    </source>
</reference>
<dbReference type="AlphaFoldDB" id="A0A852VLU2"/>
<keyword evidence="5" id="KW-0029">Amino-acid transport</keyword>
<dbReference type="GO" id="GO:0006865">
    <property type="term" value="P:amino acid transport"/>
    <property type="evidence" value="ECO:0007669"/>
    <property type="project" value="UniProtKB-KW"/>
</dbReference>
<feature type="transmembrane region" description="Helical" evidence="8">
    <location>
        <begin position="32"/>
        <end position="51"/>
    </location>
</feature>
<dbReference type="InterPro" id="IPR000515">
    <property type="entry name" value="MetI-like"/>
</dbReference>
<feature type="transmembrane region" description="Helical" evidence="8">
    <location>
        <begin position="151"/>
        <end position="172"/>
    </location>
</feature>
<keyword evidence="2 8" id="KW-0813">Transport</keyword>
<evidence type="ECO:0000256" key="2">
    <source>
        <dbReference type="ARBA" id="ARBA00022448"/>
    </source>
</evidence>
<dbReference type="Proteomes" id="UP000554054">
    <property type="component" value="Unassembled WGS sequence"/>
</dbReference>
<dbReference type="GO" id="GO:0022857">
    <property type="term" value="F:transmembrane transporter activity"/>
    <property type="evidence" value="ECO:0007669"/>
    <property type="project" value="InterPro"/>
</dbReference>
<protein>
    <submittedName>
        <fullName evidence="10">Polar amino acid transport system permease protein</fullName>
    </submittedName>
</protein>
<gene>
    <name evidence="10" type="ORF">BJY20_001439</name>
</gene>
<evidence type="ECO:0000313" key="11">
    <source>
        <dbReference type="Proteomes" id="UP000554054"/>
    </source>
</evidence>
<dbReference type="CDD" id="cd06261">
    <property type="entry name" value="TM_PBP2"/>
    <property type="match status" value="1"/>
</dbReference>
<comment type="caution">
    <text evidence="10">The sequence shown here is derived from an EMBL/GenBank/DDBJ whole genome shotgun (WGS) entry which is preliminary data.</text>
</comment>
<dbReference type="PROSITE" id="PS50928">
    <property type="entry name" value="ABC_TM1"/>
    <property type="match status" value="1"/>
</dbReference>
<comment type="similarity">
    <text evidence="8">Belongs to the binding-protein-dependent transport system permease family.</text>
</comment>
<organism evidence="10 11">
    <name type="scientific">Janibacter cremeus</name>
    <dbReference type="NCBI Taxonomy" id="1285192"/>
    <lineage>
        <taxon>Bacteria</taxon>
        <taxon>Bacillati</taxon>
        <taxon>Actinomycetota</taxon>
        <taxon>Actinomycetes</taxon>
        <taxon>Micrococcales</taxon>
        <taxon>Intrasporangiaceae</taxon>
        <taxon>Janibacter</taxon>
    </lineage>
</organism>
<accession>A0A852VLU2</accession>
<feature type="transmembrane region" description="Helical" evidence="8">
    <location>
        <begin position="71"/>
        <end position="98"/>
    </location>
</feature>
<keyword evidence="3" id="KW-1003">Cell membrane</keyword>
<evidence type="ECO:0000256" key="4">
    <source>
        <dbReference type="ARBA" id="ARBA00022692"/>
    </source>
</evidence>
<keyword evidence="11" id="KW-1185">Reference proteome</keyword>
<evidence type="ECO:0000256" key="5">
    <source>
        <dbReference type="ARBA" id="ARBA00022970"/>
    </source>
</evidence>
<dbReference type="SUPFAM" id="SSF161098">
    <property type="entry name" value="MetI-like"/>
    <property type="match status" value="1"/>
</dbReference>
<dbReference type="PANTHER" id="PTHR30614">
    <property type="entry name" value="MEMBRANE COMPONENT OF AMINO ACID ABC TRANSPORTER"/>
    <property type="match status" value="1"/>
</dbReference>
<dbReference type="InterPro" id="IPR010065">
    <property type="entry name" value="AA_ABC_transptr_permease_3TM"/>
</dbReference>
<feature type="domain" description="ABC transmembrane type-1" evidence="9">
    <location>
        <begin position="75"/>
        <end position="281"/>
    </location>
</feature>
<dbReference type="FunFam" id="1.10.3720.10:FF:000006">
    <property type="entry name" value="Glutamate/aspartate ABC transporter, permease protein GltK"/>
    <property type="match status" value="1"/>
</dbReference>
<feature type="transmembrane region" description="Helical" evidence="8">
    <location>
        <begin position="227"/>
        <end position="247"/>
    </location>
</feature>
<feature type="transmembrane region" description="Helical" evidence="8">
    <location>
        <begin position="110"/>
        <end position="131"/>
    </location>
</feature>
<dbReference type="InterPro" id="IPR035906">
    <property type="entry name" value="MetI-like_sf"/>
</dbReference>
<dbReference type="Gene3D" id="1.10.3720.10">
    <property type="entry name" value="MetI-like"/>
    <property type="match status" value="1"/>
</dbReference>
<dbReference type="Pfam" id="PF00528">
    <property type="entry name" value="BPD_transp_1"/>
    <property type="match status" value="1"/>
</dbReference>
<evidence type="ECO:0000256" key="7">
    <source>
        <dbReference type="ARBA" id="ARBA00023136"/>
    </source>
</evidence>
<evidence type="ECO:0000259" key="9">
    <source>
        <dbReference type="PROSITE" id="PS50928"/>
    </source>
</evidence>
<dbReference type="EMBL" id="JACCAE010000001">
    <property type="protein sequence ID" value="NYF98047.1"/>
    <property type="molecule type" value="Genomic_DNA"/>
</dbReference>
<proteinExistence type="inferred from homology"/>
<name>A0A852VLU2_9MICO</name>
<sequence>MTSVSDVSSHVRDEPPPQSVTPIEAIPVRRPVRWLVTAACLAVAVSLAYSVSVNERYQWDVVGNYLFAAPILQGLVVTIELTAIGMAIGIVLGVLMAVMRLSDVPAARVFSWLYLGFFRGTPVLVQLIFWYNLAALYPELTLGIPFGPDLWLVDVNVLITPFVAAILGLGLNEGAYMAEIVRSGILSVGTGQSQAAAALGLSRRQTMRRIVLPQAMRVIVPPTGNQLITMLKMTAVVSVIAMSELLYSAQTIYSQTYEVIPLLIVVSIWYLVVTTLLTIGQSFLERRFSRGFSRGERISAKQALLQALPIPSRSRHTRSNA</sequence>
<evidence type="ECO:0000313" key="10">
    <source>
        <dbReference type="EMBL" id="NYF98047.1"/>
    </source>
</evidence>
<dbReference type="InterPro" id="IPR043429">
    <property type="entry name" value="ArtM/GltK/GlnP/TcyL/YhdX-like"/>
</dbReference>
<dbReference type="PANTHER" id="PTHR30614:SF0">
    <property type="entry name" value="L-CYSTINE TRANSPORT SYSTEM PERMEASE PROTEIN TCYL"/>
    <property type="match status" value="1"/>
</dbReference>
<feature type="transmembrane region" description="Helical" evidence="8">
    <location>
        <begin position="259"/>
        <end position="284"/>
    </location>
</feature>
<evidence type="ECO:0000256" key="6">
    <source>
        <dbReference type="ARBA" id="ARBA00022989"/>
    </source>
</evidence>
<comment type="subcellular location">
    <subcellularLocation>
        <location evidence="1 8">Cell membrane</location>
        <topology evidence="1 8">Multi-pass membrane protein</topology>
    </subcellularLocation>
</comment>
<dbReference type="NCBIfam" id="TIGR01726">
    <property type="entry name" value="HEQRo_perm_3TM"/>
    <property type="match status" value="1"/>
</dbReference>
<dbReference type="RefSeq" id="WP_185990906.1">
    <property type="nucleotide sequence ID" value="NZ_JACCAE010000001.1"/>
</dbReference>
<keyword evidence="4 8" id="KW-0812">Transmembrane</keyword>
<dbReference type="GO" id="GO:0043190">
    <property type="term" value="C:ATP-binding cassette (ABC) transporter complex"/>
    <property type="evidence" value="ECO:0007669"/>
    <property type="project" value="InterPro"/>
</dbReference>
<evidence type="ECO:0000256" key="3">
    <source>
        <dbReference type="ARBA" id="ARBA00022475"/>
    </source>
</evidence>
<keyword evidence="6 8" id="KW-1133">Transmembrane helix</keyword>
<evidence type="ECO:0000256" key="8">
    <source>
        <dbReference type="RuleBase" id="RU363032"/>
    </source>
</evidence>
<keyword evidence="7 8" id="KW-0472">Membrane</keyword>